<evidence type="ECO:0000313" key="7">
    <source>
        <dbReference type="EMBL" id="KAL3231106.1"/>
    </source>
</evidence>
<dbReference type="Pfam" id="PF01974">
    <property type="entry name" value="tRNA_int_endo"/>
    <property type="match status" value="1"/>
</dbReference>
<dbReference type="PANTHER" id="PTHR13070:SF0">
    <property type="entry name" value="TRNA-SPLICING ENDONUCLEASE SUBUNIT SEN34"/>
    <property type="match status" value="1"/>
</dbReference>
<name>A0ABR4NRZ0_9SACH</name>
<comment type="caution">
    <text evidence="7">The sequence shown here is derived from an EMBL/GenBank/DDBJ whole genome shotgun (WGS) entry which is preliminary data.</text>
</comment>
<comment type="similarity">
    <text evidence="1 4">Belongs to the tRNA-intron endonuclease family.</text>
</comment>
<dbReference type="InterPro" id="IPR059049">
    <property type="entry name" value="TSEN34_N"/>
</dbReference>
<gene>
    <name evidence="7" type="ORF">RNJ44_00745</name>
</gene>
<dbReference type="EC" id="4.6.1.16" evidence="4"/>
<dbReference type="InterPro" id="IPR036167">
    <property type="entry name" value="tRNA_intron_Endo_cat-like_sf"/>
</dbReference>
<evidence type="ECO:0000256" key="4">
    <source>
        <dbReference type="PIRNR" id="PIRNR017250"/>
    </source>
</evidence>
<dbReference type="EMBL" id="JBEVYD010000008">
    <property type="protein sequence ID" value="KAL3231106.1"/>
    <property type="molecule type" value="Genomic_DNA"/>
</dbReference>
<keyword evidence="8" id="KW-1185">Reference proteome</keyword>
<dbReference type="Pfam" id="PF26577">
    <property type="entry name" value="TSEN34_N"/>
    <property type="match status" value="1"/>
</dbReference>
<dbReference type="InterPro" id="IPR006677">
    <property type="entry name" value="tRNA_intron_Endonuc_cat-like"/>
</dbReference>
<sequence length="290" mass="33050">MSKKVKINLYKGTDGQYNSALVFDLDDVSRLRNLGICGVLSGTLPSATQQNLFLTVPLRLMFEEVIWLYINGHANINVYADGGQKAIADAVRNKYKDLAEAYKSQLEKSFQFQREYKKEQHRKKLEQLGVVEKARTSEDRNEDKLIHDSLFVETTNDSVIIKGPSMEDLNAFFDKIIPELFKNIDSYILYQSLRNQGYFLSPGARFGGKYIAYPGDPLRYHSHLTIQDAIDYYDESINLLLLLSGARLGTTVKKLWVFGGSKRKANKIDELKDVNNDDISFYSVEWAGFG</sequence>
<keyword evidence="2 4" id="KW-0819">tRNA processing</keyword>
<dbReference type="GO" id="GO:0004519">
    <property type="term" value="F:endonuclease activity"/>
    <property type="evidence" value="ECO:0007669"/>
    <property type="project" value="UniProtKB-KW"/>
</dbReference>
<evidence type="ECO:0000256" key="2">
    <source>
        <dbReference type="ARBA" id="ARBA00022694"/>
    </source>
</evidence>
<organism evidence="7 8">
    <name type="scientific">Nakaseomyces bracarensis</name>
    <dbReference type="NCBI Taxonomy" id="273131"/>
    <lineage>
        <taxon>Eukaryota</taxon>
        <taxon>Fungi</taxon>
        <taxon>Dikarya</taxon>
        <taxon>Ascomycota</taxon>
        <taxon>Saccharomycotina</taxon>
        <taxon>Saccharomycetes</taxon>
        <taxon>Saccharomycetales</taxon>
        <taxon>Saccharomycetaceae</taxon>
        <taxon>Nakaseomyces</taxon>
    </lineage>
</organism>
<dbReference type="InterPro" id="IPR011856">
    <property type="entry name" value="tRNA_endonuc-like_dom_sf"/>
</dbReference>
<evidence type="ECO:0000313" key="8">
    <source>
        <dbReference type="Proteomes" id="UP001623330"/>
    </source>
</evidence>
<evidence type="ECO:0000256" key="1">
    <source>
        <dbReference type="ARBA" id="ARBA00008078"/>
    </source>
</evidence>
<feature type="domain" description="tRNA intron endonuclease catalytic" evidence="5">
    <location>
        <begin position="185"/>
        <end position="263"/>
    </location>
</feature>
<reference evidence="7 8" key="1">
    <citation type="submission" date="2024-05" db="EMBL/GenBank/DDBJ databases">
        <title>Long read based assembly of the Candida bracarensis genome reveals expanded adhesin content.</title>
        <authorList>
            <person name="Marcet-Houben M."/>
            <person name="Ksiezopolska E."/>
            <person name="Gabaldon T."/>
        </authorList>
    </citation>
    <scope>NUCLEOTIDE SEQUENCE [LARGE SCALE GENOMIC DNA]</scope>
    <source>
        <strain evidence="7 8">CBM6</strain>
    </source>
</reference>
<dbReference type="InterPro" id="IPR006676">
    <property type="entry name" value="tRNA_splic"/>
</dbReference>
<evidence type="ECO:0000259" key="6">
    <source>
        <dbReference type="Pfam" id="PF26577"/>
    </source>
</evidence>
<dbReference type="Gene3D" id="3.40.1350.10">
    <property type="match status" value="1"/>
</dbReference>
<dbReference type="NCBIfam" id="TIGR00324">
    <property type="entry name" value="endA"/>
    <property type="match status" value="1"/>
</dbReference>
<evidence type="ECO:0000256" key="3">
    <source>
        <dbReference type="ARBA" id="ARBA00023239"/>
    </source>
</evidence>
<keyword evidence="7" id="KW-0378">Hydrolase</keyword>
<dbReference type="InterPro" id="IPR016690">
    <property type="entry name" value="TSEN34"/>
</dbReference>
<dbReference type="CDD" id="cd22363">
    <property type="entry name" value="tRNA-intron_lyase_C"/>
    <property type="match status" value="1"/>
</dbReference>
<feature type="domain" description="TSEN34 N-terminal" evidence="6">
    <location>
        <begin position="18"/>
        <end position="76"/>
    </location>
</feature>
<keyword evidence="3 4" id="KW-0456">Lyase</keyword>
<proteinExistence type="inferred from homology"/>
<dbReference type="PANTHER" id="PTHR13070">
    <property type="entry name" value="TRNA-SPLICING ENDONUCLEASE SUBUNIT SEN34-RELATED"/>
    <property type="match status" value="1"/>
</dbReference>
<dbReference type="Proteomes" id="UP001623330">
    <property type="component" value="Unassembled WGS sequence"/>
</dbReference>
<dbReference type="SUPFAM" id="SSF53032">
    <property type="entry name" value="tRNA-intron endonuclease catalytic domain-like"/>
    <property type="match status" value="1"/>
</dbReference>
<protein>
    <recommendedName>
        <fullName evidence="4">tRNA-splicing endonuclease subunit Sen34</fullName>
        <ecNumber evidence="4">4.6.1.16</ecNumber>
    </recommendedName>
</protein>
<evidence type="ECO:0000259" key="5">
    <source>
        <dbReference type="Pfam" id="PF01974"/>
    </source>
</evidence>
<keyword evidence="7" id="KW-0540">Nuclease</keyword>
<accession>A0ABR4NRZ0</accession>
<comment type="function">
    <text evidence="4">Constitutes one of the two catalytic subunit of the tRNA-splicing endonuclease complex, a complex responsible for identification and cleavage of the splice sites in pre-tRNA. It cleaves pre-tRNA at the 5'- and 3'-splice sites to release the intron. The products are an intron and two tRNA half-molecules bearing 2',3'-cyclic phosphate and 5'-OH termini. There are no conserved sequences at the splice sites, but the intron is invariably located at the same site in the gene, placing the splice sites an invariant distance from the constant structural features of the tRNA body.</text>
</comment>
<keyword evidence="7" id="KW-0255">Endonuclease</keyword>
<dbReference type="PIRSF" id="PIRSF017250">
    <property type="entry name" value="tRNA_splic_SEN34"/>
    <property type="match status" value="1"/>
</dbReference>